<keyword evidence="2" id="KW-1185">Reference proteome</keyword>
<organism evidence="1 2">
    <name type="scientific">Phenylobacterium montanum</name>
    <dbReference type="NCBI Taxonomy" id="2823693"/>
    <lineage>
        <taxon>Bacteria</taxon>
        <taxon>Pseudomonadati</taxon>
        <taxon>Pseudomonadota</taxon>
        <taxon>Alphaproteobacteria</taxon>
        <taxon>Caulobacterales</taxon>
        <taxon>Caulobacteraceae</taxon>
        <taxon>Phenylobacterium</taxon>
    </lineage>
</organism>
<dbReference type="Proteomes" id="UP000676409">
    <property type="component" value="Chromosome"/>
</dbReference>
<sequence length="523" mass="54666">MIEAFRYTAEPNERQDIAPASLKDLLVDGGDGRLALDPFTGRNRYGCGPCPDPELADFGSSTASVISQGGFDAAEALRARLYDEQPRGPNGALYARELQRIRDRLVGLCGLTDMAGLQVVFSPSGTDLHMLIAELVGATPGSPLVCVDVEPEETGSGVPAALAGQHFGANAALGAPVMEGAAVGPEARRFVAIRARAADGSLRPAAEIDAELDALGHEVIGQGARLLLAVSDVSKTGLISPGLESVLAFKEKFAAQAEILIDACQFRLTPESLEAYLGHGFMVAVTGSKFLTGPSFSGAVFVPPQVAERLQGRLISPGLRAYSARGEWPQGWVGAAAMSDSVNFGLLLRWEAAIAELAAFRALPVAKVDAFTARFAAAASAAIAAEPLFEPLEVRALDRSAVGGRASGWDLTPTIFPFLLRHAEGGRGGYLSLAATQDVYRGLCAEPFPPQPGAVRARLGQPVKCGARDERPIAALRLCNSARLIVEAVSGGQPAEDAVIARALAALQRTADGVRRLSATGRV</sequence>
<evidence type="ECO:0000313" key="2">
    <source>
        <dbReference type="Proteomes" id="UP000676409"/>
    </source>
</evidence>
<dbReference type="KEGG" id="caul:KCG34_21450"/>
<name>A0A975IVQ6_9CAUL</name>
<dbReference type="SUPFAM" id="SSF53383">
    <property type="entry name" value="PLP-dependent transferases"/>
    <property type="match status" value="1"/>
</dbReference>
<proteinExistence type="predicted"/>
<dbReference type="InterPro" id="IPR015424">
    <property type="entry name" value="PyrdxlP-dep_Trfase"/>
</dbReference>
<gene>
    <name evidence="1" type="ORF">KCG34_21450</name>
</gene>
<dbReference type="AlphaFoldDB" id="A0A975IVQ6"/>
<accession>A0A975IVQ6</accession>
<dbReference type="EMBL" id="CP073078">
    <property type="protein sequence ID" value="QUD87586.1"/>
    <property type="molecule type" value="Genomic_DNA"/>
</dbReference>
<evidence type="ECO:0000313" key="1">
    <source>
        <dbReference type="EMBL" id="QUD87586.1"/>
    </source>
</evidence>
<reference evidence="1" key="1">
    <citation type="submission" date="2021-04" db="EMBL/GenBank/DDBJ databases">
        <title>The complete genome sequence of Caulobacter sp. S6.</title>
        <authorList>
            <person name="Tang Y."/>
            <person name="Ouyang W."/>
            <person name="Liu Q."/>
            <person name="Huang B."/>
            <person name="Guo Z."/>
            <person name="Lei P."/>
        </authorList>
    </citation>
    <scope>NUCLEOTIDE SEQUENCE</scope>
    <source>
        <strain evidence="1">S6</strain>
    </source>
</reference>
<protein>
    <submittedName>
        <fullName evidence="1">Uncharacterized protein</fullName>
    </submittedName>
</protein>
<dbReference type="RefSeq" id="WP_211937638.1">
    <property type="nucleotide sequence ID" value="NZ_CP073078.1"/>
</dbReference>